<keyword evidence="2" id="KW-1185">Reference proteome</keyword>
<evidence type="ECO:0000313" key="2">
    <source>
        <dbReference type="Proteomes" id="UP000824219"/>
    </source>
</evidence>
<organism evidence="1 2">
    <name type="scientific">Hemibagrus wyckioides</name>
    <dbReference type="NCBI Taxonomy" id="337641"/>
    <lineage>
        <taxon>Eukaryota</taxon>
        <taxon>Metazoa</taxon>
        <taxon>Chordata</taxon>
        <taxon>Craniata</taxon>
        <taxon>Vertebrata</taxon>
        <taxon>Euteleostomi</taxon>
        <taxon>Actinopterygii</taxon>
        <taxon>Neopterygii</taxon>
        <taxon>Teleostei</taxon>
        <taxon>Ostariophysi</taxon>
        <taxon>Siluriformes</taxon>
        <taxon>Bagridae</taxon>
        <taxon>Hemibagrus</taxon>
    </lineage>
</organism>
<comment type="caution">
    <text evidence="1">The sequence shown here is derived from an EMBL/GenBank/DDBJ whole genome shotgun (WGS) entry which is preliminary data.</text>
</comment>
<dbReference type="AlphaFoldDB" id="A0A9D3SQ50"/>
<dbReference type="EMBL" id="JAHKSW010000010">
    <property type="protein sequence ID" value="KAG7327604.1"/>
    <property type="molecule type" value="Genomic_DNA"/>
</dbReference>
<gene>
    <name evidence="1" type="ORF">KOW79_009210</name>
</gene>
<accession>A0A9D3SQ50</accession>
<reference evidence="1 2" key="1">
    <citation type="submission" date="2021-06" db="EMBL/GenBank/DDBJ databases">
        <title>Chromosome-level genome assembly of the red-tail catfish (Hemibagrus wyckioides).</title>
        <authorList>
            <person name="Shao F."/>
        </authorList>
    </citation>
    <scope>NUCLEOTIDE SEQUENCE [LARGE SCALE GENOMIC DNA]</scope>
    <source>
        <strain evidence="1">EC202008001</strain>
        <tissue evidence="1">Blood</tissue>
    </source>
</reference>
<proteinExistence type="predicted"/>
<sequence length="124" mass="14520">MQARLKSFLYSQQFLRQLNRVETIRNKNTYVHIWNGNIRSKACLSGIPQRNTVISLKMTFVQNMSADLYLDKQTGRILVFLFIVFYRSLLDVKGGQAYVIVVFHNKTSEESKCLTDKILPRNWT</sequence>
<dbReference type="Proteomes" id="UP000824219">
    <property type="component" value="Linkage Group LG10"/>
</dbReference>
<name>A0A9D3SQ50_9TELE</name>
<evidence type="ECO:0000313" key="1">
    <source>
        <dbReference type="EMBL" id="KAG7327604.1"/>
    </source>
</evidence>
<protein>
    <submittedName>
        <fullName evidence="1">Uncharacterized protein</fullName>
    </submittedName>
</protein>